<feature type="compositionally biased region" description="Low complexity" evidence="1">
    <location>
        <begin position="130"/>
        <end position="148"/>
    </location>
</feature>
<feature type="compositionally biased region" description="Basic and acidic residues" evidence="1">
    <location>
        <begin position="44"/>
        <end position="56"/>
    </location>
</feature>
<organism evidence="2 3">
    <name type="scientific">Actinopolyspora xinjiangensis</name>
    <dbReference type="NCBI Taxonomy" id="405564"/>
    <lineage>
        <taxon>Bacteria</taxon>
        <taxon>Bacillati</taxon>
        <taxon>Actinomycetota</taxon>
        <taxon>Actinomycetes</taxon>
        <taxon>Actinopolysporales</taxon>
        <taxon>Actinopolysporaceae</taxon>
        <taxon>Actinopolyspora</taxon>
    </lineage>
</organism>
<feature type="compositionally biased region" description="Polar residues" evidence="1">
    <location>
        <begin position="107"/>
        <end position="122"/>
    </location>
</feature>
<feature type="compositionally biased region" description="Basic residues" evidence="1">
    <location>
        <begin position="178"/>
        <end position="194"/>
    </location>
</feature>
<feature type="compositionally biased region" description="Pro residues" evidence="1">
    <location>
        <begin position="19"/>
        <end position="29"/>
    </location>
</feature>
<name>A0A1H0UGK7_9ACTN</name>
<evidence type="ECO:0000313" key="3">
    <source>
        <dbReference type="Proteomes" id="UP000199497"/>
    </source>
</evidence>
<gene>
    <name evidence="2" type="ORF">SAMN04487905_106276</name>
</gene>
<dbReference type="EMBL" id="FNJR01000006">
    <property type="protein sequence ID" value="SDP65128.1"/>
    <property type="molecule type" value="Genomic_DNA"/>
</dbReference>
<accession>A0A1H0UGK7</accession>
<dbReference type="AlphaFoldDB" id="A0A1H0UGK7"/>
<proteinExistence type="predicted"/>
<keyword evidence="3" id="KW-1185">Reference proteome</keyword>
<feature type="region of interest" description="Disordered" evidence="1">
    <location>
        <begin position="1"/>
        <end position="246"/>
    </location>
</feature>
<evidence type="ECO:0000313" key="2">
    <source>
        <dbReference type="EMBL" id="SDP65128.1"/>
    </source>
</evidence>
<sequence length="246" mass="26766">MFATGSRPGRNQRTSDPRTLPPPTRTPEPPQRRRSEAPQAGPAEIRHSCERKRDSDSAVPTPSGHPRTASPRERGFRTSGPPRPPEKPMMKMFALIASVPDPRGTLTAPTNRTRSIQEVVPSTGTGKTGTGTDAGTTYPPRPTGIPRRGPCRACRHRRTGRGRPRPVSHGLARDRPIRRVTHRISRRGGRRTRTAPRGGSRPPRRAAPGSAAPPRVPPPGSALSPVARARTPRPCPPPRRCAARWP</sequence>
<protein>
    <submittedName>
        <fullName evidence="2">Uncharacterized protein</fullName>
    </submittedName>
</protein>
<dbReference type="Proteomes" id="UP000199497">
    <property type="component" value="Unassembled WGS sequence"/>
</dbReference>
<feature type="compositionally biased region" description="Low complexity" evidence="1">
    <location>
        <begin position="195"/>
        <end position="213"/>
    </location>
</feature>
<feature type="compositionally biased region" description="Basic residues" evidence="1">
    <location>
        <begin position="149"/>
        <end position="166"/>
    </location>
</feature>
<reference evidence="3" key="1">
    <citation type="submission" date="2016-10" db="EMBL/GenBank/DDBJ databases">
        <authorList>
            <person name="Varghese N."/>
            <person name="Submissions S."/>
        </authorList>
    </citation>
    <scope>NUCLEOTIDE SEQUENCE [LARGE SCALE GENOMIC DNA]</scope>
    <source>
        <strain evidence="3">DSM 46732</strain>
    </source>
</reference>
<evidence type="ECO:0000256" key="1">
    <source>
        <dbReference type="SAM" id="MobiDB-lite"/>
    </source>
</evidence>